<dbReference type="InterPro" id="IPR010606">
    <property type="entry name" value="Mib_Herc2"/>
</dbReference>
<dbReference type="Proteomes" id="UP000708208">
    <property type="component" value="Unassembled WGS sequence"/>
</dbReference>
<dbReference type="GO" id="GO:0016567">
    <property type="term" value="P:protein ubiquitination"/>
    <property type="evidence" value="ECO:0007669"/>
    <property type="project" value="InterPro"/>
</dbReference>
<evidence type="ECO:0000313" key="3">
    <source>
        <dbReference type="Proteomes" id="UP000708208"/>
    </source>
</evidence>
<dbReference type="OrthoDB" id="239701at2759"/>
<protein>
    <recommendedName>
        <fullName evidence="1">MIB/HERC2 domain-containing protein</fullName>
    </recommendedName>
</protein>
<dbReference type="GO" id="GO:0004842">
    <property type="term" value="F:ubiquitin-protein transferase activity"/>
    <property type="evidence" value="ECO:0007669"/>
    <property type="project" value="InterPro"/>
</dbReference>
<accession>A0A8J2LHA6</accession>
<reference evidence="2" key="1">
    <citation type="submission" date="2021-06" db="EMBL/GenBank/DDBJ databases">
        <authorList>
            <person name="Hodson N. C."/>
            <person name="Mongue J. A."/>
            <person name="Jaron S. K."/>
        </authorList>
    </citation>
    <scope>NUCLEOTIDE SEQUENCE</scope>
</reference>
<sequence>MARRLKYGTLVVRGADWRWGNQDGNPPGIGLVVDKSG</sequence>
<evidence type="ECO:0000313" key="2">
    <source>
        <dbReference type="EMBL" id="CAG7831773.1"/>
    </source>
</evidence>
<feature type="non-terminal residue" evidence="2">
    <location>
        <position position="1"/>
    </location>
</feature>
<dbReference type="EMBL" id="CAJVCH010561924">
    <property type="protein sequence ID" value="CAG7831773.1"/>
    <property type="molecule type" value="Genomic_DNA"/>
</dbReference>
<dbReference type="Pfam" id="PF06701">
    <property type="entry name" value="MIB_HERC2"/>
    <property type="match status" value="1"/>
</dbReference>
<dbReference type="AlphaFoldDB" id="A0A8J2LHA6"/>
<keyword evidence="3" id="KW-1185">Reference proteome</keyword>
<evidence type="ECO:0000259" key="1">
    <source>
        <dbReference type="PROSITE" id="PS51416"/>
    </source>
</evidence>
<gene>
    <name evidence="2" type="ORF">AFUS01_LOCUS41498</name>
</gene>
<name>A0A8J2LHA6_9HEXA</name>
<dbReference type="PROSITE" id="PS51416">
    <property type="entry name" value="MIB_HERC2"/>
    <property type="match status" value="1"/>
</dbReference>
<proteinExistence type="predicted"/>
<feature type="domain" description="MIB/HERC2" evidence="1">
    <location>
        <begin position="1"/>
        <end position="37"/>
    </location>
</feature>
<comment type="caution">
    <text evidence="2">The sequence shown here is derived from an EMBL/GenBank/DDBJ whole genome shotgun (WGS) entry which is preliminary data.</text>
</comment>
<dbReference type="GO" id="GO:0046872">
    <property type="term" value="F:metal ion binding"/>
    <property type="evidence" value="ECO:0007669"/>
    <property type="project" value="InterPro"/>
</dbReference>
<organism evidence="2 3">
    <name type="scientific">Allacma fusca</name>
    <dbReference type="NCBI Taxonomy" id="39272"/>
    <lineage>
        <taxon>Eukaryota</taxon>
        <taxon>Metazoa</taxon>
        <taxon>Ecdysozoa</taxon>
        <taxon>Arthropoda</taxon>
        <taxon>Hexapoda</taxon>
        <taxon>Collembola</taxon>
        <taxon>Symphypleona</taxon>
        <taxon>Sminthuridae</taxon>
        <taxon>Allacma</taxon>
    </lineage>
</organism>